<reference evidence="2" key="1">
    <citation type="journal article" date="2019" name="Sci. Rep.">
        <title>Draft genome of Tanacetum cinerariifolium, the natural source of mosquito coil.</title>
        <authorList>
            <person name="Yamashiro T."/>
            <person name="Shiraishi A."/>
            <person name="Satake H."/>
            <person name="Nakayama K."/>
        </authorList>
    </citation>
    <scope>NUCLEOTIDE SEQUENCE</scope>
</reference>
<evidence type="ECO:0000256" key="1">
    <source>
        <dbReference type="SAM" id="MobiDB-lite"/>
    </source>
</evidence>
<feature type="compositionally biased region" description="Basic and acidic residues" evidence="1">
    <location>
        <begin position="106"/>
        <end position="121"/>
    </location>
</feature>
<dbReference type="EMBL" id="BKCJ011660140">
    <property type="protein sequence ID" value="GFD45888.1"/>
    <property type="molecule type" value="Genomic_DNA"/>
</dbReference>
<evidence type="ECO:0000313" key="2">
    <source>
        <dbReference type="EMBL" id="GFD45888.1"/>
    </source>
</evidence>
<protein>
    <submittedName>
        <fullName evidence="2">Uncharacterized protein</fullName>
    </submittedName>
</protein>
<feature type="non-terminal residue" evidence="2">
    <location>
        <position position="1"/>
    </location>
</feature>
<feature type="non-terminal residue" evidence="2">
    <location>
        <position position="139"/>
    </location>
</feature>
<comment type="caution">
    <text evidence="2">The sequence shown here is derived from an EMBL/GenBank/DDBJ whole genome shotgun (WGS) entry which is preliminary data.</text>
</comment>
<proteinExistence type="predicted"/>
<organism evidence="2">
    <name type="scientific">Tanacetum cinerariifolium</name>
    <name type="common">Dalmatian daisy</name>
    <name type="synonym">Chrysanthemum cinerariifolium</name>
    <dbReference type="NCBI Taxonomy" id="118510"/>
    <lineage>
        <taxon>Eukaryota</taxon>
        <taxon>Viridiplantae</taxon>
        <taxon>Streptophyta</taxon>
        <taxon>Embryophyta</taxon>
        <taxon>Tracheophyta</taxon>
        <taxon>Spermatophyta</taxon>
        <taxon>Magnoliopsida</taxon>
        <taxon>eudicotyledons</taxon>
        <taxon>Gunneridae</taxon>
        <taxon>Pentapetalae</taxon>
        <taxon>asterids</taxon>
        <taxon>campanulids</taxon>
        <taxon>Asterales</taxon>
        <taxon>Asteraceae</taxon>
        <taxon>Asteroideae</taxon>
        <taxon>Anthemideae</taxon>
        <taxon>Anthemidinae</taxon>
        <taxon>Tanacetum</taxon>
    </lineage>
</organism>
<sequence length="139" mass="14478">ALWPRHQLYWQVGAHAQATGFKHRYLIAVAAGHVQVALVGAGEQGIGVQAHGHFPTKLPLGRAKYRYRAAGGGPGGRHAVGGAVGPGHAGHLLVQGIGGQRPAPVADEHAAARQHQAERRHPGGPGPHNLARGPVELDY</sequence>
<dbReference type="AlphaFoldDB" id="A0A699WJI3"/>
<accession>A0A699WJI3</accession>
<gene>
    <name evidence="2" type="ORF">Tci_917857</name>
</gene>
<name>A0A699WJI3_TANCI</name>
<feature type="region of interest" description="Disordered" evidence="1">
    <location>
        <begin position="98"/>
        <end position="139"/>
    </location>
</feature>